<proteinExistence type="predicted"/>
<organism evidence="1 2">
    <name type="scientific">Frieseomelitta varia</name>
    <dbReference type="NCBI Taxonomy" id="561572"/>
    <lineage>
        <taxon>Eukaryota</taxon>
        <taxon>Metazoa</taxon>
        <taxon>Ecdysozoa</taxon>
        <taxon>Arthropoda</taxon>
        <taxon>Hexapoda</taxon>
        <taxon>Insecta</taxon>
        <taxon>Pterygota</taxon>
        <taxon>Neoptera</taxon>
        <taxon>Endopterygota</taxon>
        <taxon>Hymenoptera</taxon>
        <taxon>Apocrita</taxon>
        <taxon>Aculeata</taxon>
        <taxon>Apoidea</taxon>
        <taxon>Anthophila</taxon>
        <taxon>Apidae</taxon>
        <taxon>Frieseomelitta</taxon>
    </lineage>
</organism>
<protein>
    <submittedName>
        <fullName evidence="1">Uncharacterized protein</fullName>
    </submittedName>
</protein>
<reference evidence="1" key="1">
    <citation type="submission" date="2019-11" db="EMBL/GenBank/DDBJ databases">
        <title>The nuclear and mitochondrial genomes of Frieseomelitta varia - a highly eusocial stingless bee (Meliponini) with a permanently sterile worker caste.</title>
        <authorList>
            <person name="Freitas F.C.P."/>
            <person name="Lourenco A.P."/>
            <person name="Nunes F.M.F."/>
            <person name="Paschoal A.R."/>
            <person name="Abreu F.C.P."/>
            <person name="Barbin F.O."/>
            <person name="Bataglia L."/>
            <person name="Cardoso-Junior C.A.M."/>
            <person name="Cervoni M.S."/>
            <person name="Silva S.R."/>
            <person name="Dalarmi F."/>
            <person name="Del Lama M.A."/>
            <person name="Depintor T.S."/>
            <person name="Ferreira K.M."/>
            <person name="Goria P.S."/>
            <person name="Jaskot M.C."/>
            <person name="Lago D.C."/>
            <person name="Luna-Lucena D."/>
            <person name="Moda L.M."/>
            <person name="Nascimento L."/>
            <person name="Pedrino M."/>
            <person name="Rabico F.O."/>
            <person name="Sanches F.C."/>
            <person name="Santos D.E."/>
            <person name="Santos C.G."/>
            <person name="Vieira J."/>
            <person name="Lopes T.F."/>
            <person name="Barchuk A.R."/>
            <person name="Hartfelder K."/>
            <person name="Simoes Z.L.P."/>
            <person name="Bitondi M.M.G."/>
            <person name="Pinheiro D.G."/>
        </authorList>
    </citation>
    <scope>NUCLEOTIDE SEQUENCE</scope>
    <source>
        <strain evidence="1">USP_RPSP 00005682</strain>
        <tissue evidence="1">Whole individual</tissue>
    </source>
</reference>
<name>A0A833SAH3_9HYME</name>
<sequence>MNENTVSEKLNRENSIEGFYANTGILNTGATGFVGKGETDACVSKRRRHFYSYPTEEKPNGGTTISEDHK</sequence>
<keyword evidence="2" id="KW-1185">Reference proteome</keyword>
<dbReference type="Proteomes" id="UP000655588">
    <property type="component" value="Unassembled WGS sequence"/>
</dbReference>
<accession>A0A833SAH3</accession>
<dbReference type="AlphaFoldDB" id="A0A833SAH3"/>
<dbReference type="EMBL" id="WNWW01000611">
    <property type="protein sequence ID" value="KAF3422973.1"/>
    <property type="molecule type" value="Genomic_DNA"/>
</dbReference>
<evidence type="ECO:0000313" key="1">
    <source>
        <dbReference type="EMBL" id="KAF3422973.1"/>
    </source>
</evidence>
<comment type="caution">
    <text evidence="1">The sequence shown here is derived from an EMBL/GenBank/DDBJ whole genome shotgun (WGS) entry which is preliminary data.</text>
</comment>
<evidence type="ECO:0000313" key="2">
    <source>
        <dbReference type="Proteomes" id="UP000655588"/>
    </source>
</evidence>
<gene>
    <name evidence="1" type="ORF">E2986_11621</name>
</gene>